<feature type="transmembrane region" description="Helical" evidence="2">
    <location>
        <begin position="12"/>
        <end position="36"/>
    </location>
</feature>
<dbReference type="InterPro" id="IPR038770">
    <property type="entry name" value="Na+/solute_symporter_sf"/>
</dbReference>
<accession>A0A6A3CJL9</accession>
<dbReference type="Gene3D" id="1.20.1530.20">
    <property type="match status" value="1"/>
</dbReference>
<comment type="caution">
    <text evidence="3">The sequence shown here is derived from an EMBL/GenBank/DDBJ whole genome shotgun (WGS) entry which is preliminary data.</text>
</comment>
<proteinExistence type="predicted"/>
<protein>
    <submittedName>
        <fullName evidence="3">Uncharacterized protein</fullName>
    </submittedName>
</protein>
<keyword evidence="4" id="KW-1185">Reference proteome</keyword>
<feature type="transmembrane region" description="Helical" evidence="2">
    <location>
        <begin position="56"/>
        <end position="82"/>
    </location>
</feature>
<keyword evidence="2" id="KW-0472">Membrane</keyword>
<reference evidence="3" key="1">
    <citation type="submission" date="2019-09" db="EMBL/GenBank/DDBJ databases">
        <title>Draft genome information of white flower Hibiscus syriacus.</title>
        <authorList>
            <person name="Kim Y.-M."/>
        </authorList>
    </citation>
    <scope>NUCLEOTIDE SEQUENCE [LARGE SCALE GENOMIC DNA]</scope>
    <source>
        <strain evidence="3">YM2019G1</strain>
    </source>
</reference>
<dbReference type="GO" id="GO:0016020">
    <property type="term" value="C:membrane"/>
    <property type="evidence" value="ECO:0007669"/>
    <property type="project" value="UniProtKB-SubCell"/>
</dbReference>
<keyword evidence="2" id="KW-0812">Transmembrane</keyword>
<evidence type="ECO:0000313" key="4">
    <source>
        <dbReference type="Proteomes" id="UP000436088"/>
    </source>
</evidence>
<comment type="subcellular location">
    <subcellularLocation>
        <location evidence="1">Membrane</location>
        <topology evidence="1">Multi-pass membrane protein</topology>
    </subcellularLocation>
</comment>
<gene>
    <name evidence="3" type="ORF">F3Y22_tig00005411pilonHSYRG00074</name>
</gene>
<dbReference type="EMBL" id="VEPZ02000306">
    <property type="protein sequence ID" value="KAE8727641.1"/>
    <property type="molecule type" value="Genomic_DNA"/>
</dbReference>
<dbReference type="AlphaFoldDB" id="A0A6A3CJL9"/>
<organism evidence="3 4">
    <name type="scientific">Hibiscus syriacus</name>
    <name type="common">Rose of Sharon</name>
    <dbReference type="NCBI Taxonomy" id="106335"/>
    <lineage>
        <taxon>Eukaryota</taxon>
        <taxon>Viridiplantae</taxon>
        <taxon>Streptophyta</taxon>
        <taxon>Embryophyta</taxon>
        <taxon>Tracheophyta</taxon>
        <taxon>Spermatophyta</taxon>
        <taxon>Magnoliopsida</taxon>
        <taxon>eudicotyledons</taxon>
        <taxon>Gunneridae</taxon>
        <taxon>Pentapetalae</taxon>
        <taxon>rosids</taxon>
        <taxon>malvids</taxon>
        <taxon>Malvales</taxon>
        <taxon>Malvaceae</taxon>
        <taxon>Malvoideae</taxon>
        <taxon>Hibiscus</taxon>
    </lineage>
</organism>
<evidence type="ECO:0000256" key="2">
    <source>
        <dbReference type="SAM" id="Phobius"/>
    </source>
</evidence>
<evidence type="ECO:0000256" key="1">
    <source>
        <dbReference type="ARBA" id="ARBA00004141"/>
    </source>
</evidence>
<dbReference type="Proteomes" id="UP000436088">
    <property type="component" value="Unassembled WGS sequence"/>
</dbReference>
<sequence>MLSLMLIGKRLPVDVMGMVSSILQIVIAPITAGLLLNWRPFLPLLSELDTACSVGALVAVNINSVLSPFGLTHLFLIVAFHFQHSLPVISSMVRCESLAKKSIL</sequence>
<keyword evidence="2" id="KW-1133">Transmembrane helix</keyword>
<name>A0A6A3CJL9_HIBSY</name>
<evidence type="ECO:0000313" key="3">
    <source>
        <dbReference type="EMBL" id="KAE8727641.1"/>
    </source>
</evidence>